<dbReference type="PROSITE" id="PS51371">
    <property type="entry name" value="CBS"/>
    <property type="match status" value="2"/>
</dbReference>
<evidence type="ECO:0000256" key="1">
    <source>
        <dbReference type="ARBA" id="ARBA00008165"/>
    </source>
</evidence>
<dbReference type="PANTHER" id="PTHR42745:SF1">
    <property type="entry name" value="ARABINOSE 5-PHOSPHATE ISOMERASE KDSD"/>
    <property type="match status" value="1"/>
</dbReference>
<keyword evidence="3 7" id="KW-0129">CBS domain</keyword>
<dbReference type="Gene3D" id="3.10.580.10">
    <property type="entry name" value="CBS-domain"/>
    <property type="match status" value="1"/>
</dbReference>
<dbReference type="InterPro" id="IPR004800">
    <property type="entry name" value="KdsD/KpsF-type"/>
</dbReference>
<evidence type="ECO:0000256" key="4">
    <source>
        <dbReference type="PIRNR" id="PIRNR004692"/>
    </source>
</evidence>
<keyword evidence="5" id="KW-0479">Metal-binding</keyword>
<evidence type="ECO:0000313" key="10">
    <source>
        <dbReference type="EMBL" id="BEQ13728.1"/>
    </source>
</evidence>
<dbReference type="GO" id="GO:0097367">
    <property type="term" value="F:carbohydrate derivative binding"/>
    <property type="evidence" value="ECO:0007669"/>
    <property type="project" value="InterPro"/>
</dbReference>
<keyword evidence="2" id="KW-0677">Repeat</keyword>
<dbReference type="KEGG" id="dmp:FAK_07940"/>
<dbReference type="InterPro" id="IPR050986">
    <property type="entry name" value="GutQ/KpsF_isomerases"/>
</dbReference>
<dbReference type="GO" id="GO:1901135">
    <property type="term" value="P:carbohydrate derivative metabolic process"/>
    <property type="evidence" value="ECO:0007669"/>
    <property type="project" value="InterPro"/>
</dbReference>
<dbReference type="InterPro" id="IPR046342">
    <property type="entry name" value="CBS_dom_sf"/>
</dbReference>
<feature type="site" description="Catalytically relevant" evidence="6">
    <location>
        <position position="103"/>
    </location>
</feature>
<feature type="site" description="Catalytically relevant" evidence="6">
    <location>
        <position position="51"/>
    </location>
</feature>
<proteinExistence type="inferred from homology"/>
<dbReference type="GO" id="GO:0005975">
    <property type="term" value="P:carbohydrate metabolic process"/>
    <property type="evidence" value="ECO:0007669"/>
    <property type="project" value="InterPro"/>
</dbReference>
<organism evidence="10 11">
    <name type="scientific">Desulfoferula mesophila</name>
    <dbReference type="NCBI Taxonomy" id="3058419"/>
    <lineage>
        <taxon>Bacteria</taxon>
        <taxon>Pseudomonadati</taxon>
        <taxon>Thermodesulfobacteriota</taxon>
        <taxon>Desulfarculia</taxon>
        <taxon>Desulfarculales</taxon>
        <taxon>Desulfarculaceae</taxon>
        <taxon>Desulfoferula</taxon>
    </lineage>
</organism>
<dbReference type="CDD" id="cd05014">
    <property type="entry name" value="SIS_Kpsf"/>
    <property type="match status" value="1"/>
</dbReference>
<feature type="domain" description="SIS" evidence="9">
    <location>
        <begin position="33"/>
        <end position="176"/>
    </location>
</feature>
<dbReference type="EMBL" id="AP028679">
    <property type="protein sequence ID" value="BEQ13728.1"/>
    <property type="molecule type" value="Genomic_DNA"/>
</dbReference>
<dbReference type="RefSeq" id="WP_338605477.1">
    <property type="nucleotide sequence ID" value="NZ_AP028679.1"/>
</dbReference>
<dbReference type="Pfam" id="PF01380">
    <property type="entry name" value="SIS"/>
    <property type="match status" value="1"/>
</dbReference>
<name>A0AAU9E9A9_9BACT</name>
<dbReference type="InterPro" id="IPR000644">
    <property type="entry name" value="CBS_dom"/>
</dbReference>
<evidence type="ECO:0000256" key="6">
    <source>
        <dbReference type="PIRSR" id="PIRSR004692-3"/>
    </source>
</evidence>
<dbReference type="NCBIfam" id="TIGR00393">
    <property type="entry name" value="kpsF"/>
    <property type="match status" value="1"/>
</dbReference>
<feature type="domain" description="CBS" evidence="8">
    <location>
        <begin position="268"/>
        <end position="329"/>
    </location>
</feature>
<dbReference type="SMART" id="SM00116">
    <property type="entry name" value="CBS"/>
    <property type="match status" value="2"/>
</dbReference>
<keyword evidence="10" id="KW-0413">Isomerase</keyword>
<feature type="binding site" evidence="5">
    <location>
        <position position="74"/>
    </location>
    <ligand>
        <name>Zn(2+)</name>
        <dbReference type="ChEBI" id="CHEBI:29105"/>
    </ligand>
</feature>
<evidence type="ECO:0000256" key="7">
    <source>
        <dbReference type="PROSITE-ProRule" id="PRU00703"/>
    </source>
</evidence>
<dbReference type="Pfam" id="PF00571">
    <property type="entry name" value="CBS"/>
    <property type="match status" value="2"/>
</dbReference>
<dbReference type="Gene3D" id="3.40.50.10490">
    <property type="entry name" value="Glucose-6-phosphate isomerase like protein, domain 1"/>
    <property type="match status" value="1"/>
</dbReference>
<sequence>MSEILKIAREVLSIEAQGITQLKKRLGPSFEQTVEMILASPGKVITTGIGKSGIVARKITATLSSTGTTSIFLHPVEALHGDLGMVSPGDVVLALSHSGRSEELVNVVPQLRDHGAKVVAMTGGLDSPLAQAADLVIDCGVEREACPLGLAPTTSTTAALAMGDALAVVLIEKHRFKAEDFRRHHPGGSLGQRLALRVSEVMTKGKAVPAVRPATPISQAVKVMDEGDLGTVLITSRNKLMGIFTDGDVRRAVVAGQSLDSAPVSRFMTADPLTADPDTLAAEALHAMELKQITALPVVAAGGKVLGLVHLHDLLGRGAVSLNGMVPPTRD</sequence>
<evidence type="ECO:0000259" key="9">
    <source>
        <dbReference type="PROSITE" id="PS51464"/>
    </source>
</evidence>
<dbReference type="SUPFAM" id="SSF54631">
    <property type="entry name" value="CBS-domain pair"/>
    <property type="match status" value="1"/>
</dbReference>
<evidence type="ECO:0000256" key="2">
    <source>
        <dbReference type="ARBA" id="ARBA00022737"/>
    </source>
</evidence>
<dbReference type="GO" id="GO:0019146">
    <property type="term" value="F:arabinose-5-phosphate isomerase activity"/>
    <property type="evidence" value="ECO:0007669"/>
    <property type="project" value="UniProtKB-ARBA"/>
</dbReference>
<feature type="site" description="Catalytically relevant" evidence="6">
    <location>
        <position position="185"/>
    </location>
</feature>
<evidence type="ECO:0000256" key="3">
    <source>
        <dbReference type="ARBA" id="ARBA00023122"/>
    </source>
</evidence>
<evidence type="ECO:0000313" key="11">
    <source>
        <dbReference type="Proteomes" id="UP001366166"/>
    </source>
</evidence>
<dbReference type="GO" id="GO:0046872">
    <property type="term" value="F:metal ion binding"/>
    <property type="evidence" value="ECO:0007669"/>
    <property type="project" value="UniProtKB-KW"/>
</dbReference>
<feature type="site" description="Catalytically relevant" evidence="6">
    <location>
        <position position="144"/>
    </location>
</feature>
<evidence type="ECO:0000256" key="5">
    <source>
        <dbReference type="PIRSR" id="PIRSR004692-2"/>
    </source>
</evidence>
<dbReference type="PIRSF" id="PIRSF004692">
    <property type="entry name" value="KdsD_KpsF"/>
    <property type="match status" value="1"/>
</dbReference>
<accession>A0AAU9E9A9</accession>
<protein>
    <submittedName>
        <fullName evidence="10">Carbohydrate isomerase KpsF/GutQ family protein</fullName>
    </submittedName>
</protein>
<dbReference type="InterPro" id="IPR035474">
    <property type="entry name" value="SIS_Kpsf"/>
</dbReference>
<gene>
    <name evidence="10" type="ORF">FAK_07940</name>
</gene>
<reference evidence="11" key="1">
    <citation type="journal article" date="2023" name="Arch. Microbiol.">
        <title>Desulfoferula mesophilus gen. nov. sp. nov., a mesophilic sulfate-reducing bacterium isolated from a brackish lake sediment.</title>
        <authorList>
            <person name="Watanabe T."/>
            <person name="Yabe T."/>
            <person name="Tsuji J.M."/>
            <person name="Fukui M."/>
        </authorList>
    </citation>
    <scope>NUCLEOTIDE SEQUENCE [LARGE SCALE GENOMIC DNA]</scope>
    <source>
        <strain evidence="11">12FAK</strain>
    </source>
</reference>
<keyword evidence="5" id="KW-0862">Zinc</keyword>
<dbReference type="CDD" id="cd04604">
    <property type="entry name" value="CBS_pair_SIS_assoc"/>
    <property type="match status" value="1"/>
</dbReference>
<dbReference type="FunFam" id="3.40.50.10490:FF:000011">
    <property type="entry name" value="Arabinose 5-phosphate isomerase"/>
    <property type="match status" value="1"/>
</dbReference>
<feature type="domain" description="CBS" evidence="8">
    <location>
        <begin position="202"/>
        <end position="261"/>
    </location>
</feature>
<dbReference type="InterPro" id="IPR001347">
    <property type="entry name" value="SIS_dom"/>
</dbReference>
<dbReference type="AlphaFoldDB" id="A0AAU9E9A9"/>
<dbReference type="PANTHER" id="PTHR42745">
    <property type="match status" value="1"/>
</dbReference>
<keyword evidence="11" id="KW-1185">Reference proteome</keyword>
<dbReference type="SUPFAM" id="SSF53697">
    <property type="entry name" value="SIS domain"/>
    <property type="match status" value="1"/>
</dbReference>
<dbReference type="PROSITE" id="PS51464">
    <property type="entry name" value="SIS"/>
    <property type="match status" value="1"/>
</dbReference>
<evidence type="ECO:0000259" key="8">
    <source>
        <dbReference type="PROSITE" id="PS51371"/>
    </source>
</evidence>
<dbReference type="InterPro" id="IPR046348">
    <property type="entry name" value="SIS_dom_sf"/>
</dbReference>
<comment type="similarity">
    <text evidence="1 4">Belongs to the SIS family. GutQ/KpsF subfamily.</text>
</comment>
<dbReference type="Proteomes" id="UP001366166">
    <property type="component" value="Chromosome"/>
</dbReference>